<evidence type="ECO:0000313" key="5">
    <source>
        <dbReference type="Proteomes" id="UP000004169"/>
    </source>
</evidence>
<dbReference type="AlphaFoldDB" id="H8FVG7"/>
<dbReference type="InterPro" id="IPR001789">
    <property type="entry name" value="Sig_transdc_resp-reg_receiver"/>
</dbReference>
<proteinExistence type="predicted"/>
<dbReference type="GO" id="GO:0000160">
    <property type="term" value="P:phosphorelay signal transduction system"/>
    <property type="evidence" value="ECO:0007669"/>
    <property type="project" value="InterPro"/>
</dbReference>
<keyword evidence="5" id="KW-1185">Reference proteome</keyword>
<dbReference type="Pfam" id="PF00072">
    <property type="entry name" value="Response_reg"/>
    <property type="match status" value="1"/>
</dbReference>
<evidence type="ECO:0000256" key="1">
    <source>
        <dbReference type="ARBA" id="ARBA00022553"/>
    </source>
</evidence>
<dbReference type="InterPro" id="IPR050595">
    <property type="entry name" value="Bact_response_regulator"/>
</dbReference>
<dbReference type="EMBL" id="CAHP01000032">
    <property type="protein sequence ID" value="CCG42355.1"/>
    <property type="molecule type" value="Genomic_DNA"/>
</dbReference>
<dbReference type="SUPFAM" id="SSF52172">
    <property type="entry name" value="CheY-like"/>
    <property type="match status" value="1"/>
</dbReference>
<sequence>MASILLVDDVMVVRMTLRKFLERGGHTVQECDNGLEAIGHLNSGRFDVVLTDIWMPGGNGVDLIRTLKETGIKTRVIAITGGAPRAPQEYSMEEAQKAGADGVLLKPVTKDELLSAVAAVMELRT</sequence>
<feature type="modified residue" description="4-aspartylphosphate" evidence="2">
    <location>
        <position position="52"/>
    </location>
</feature>
<feature type="domain" description="Response regulatory" evidence="3">
    <location>
        <begin position="3"/>
        <end position="121"/>
    </location>
</feature>
<dbReference type="SMART" id="SM00448">
    <property type="entry name" value="REC"/>
    <property type="match status" value="1"/>
</dbReference>
<evidence type="ECO:0000313" key="4">
    <source>
        <dbReference type="EMBL" id="CCG42355.1"/>
    </source>
</evidence>
<dbReference type="OrthoDB" id="5456285at2"/>
<keyword evidence="1 2" id="KW-0597">Phosphoprotein</keyword>
<dbReference type="STRING" id="1150626.PHAMO_380023"/>
<accession>H8FVG7</accession>
<dbReference type="CDD" id="cd17546">
    <property type="entry name" value="REC_hyHK_CKI1_RcsC-like"/>
    <property type="match status" value="1"/>
</dbReference>
<dbReference type="Gene3D" id="3.40.50.2300">
    <property type="match status" value="1"/>
</dbReference>
<name>H8FVG7_MAGML</name>
<reference evidence="4 5" key="1">
    <citation type="journal article" date="2012" name="J. Bacteriol.">
        <title>Draft Genome Sequence of the Purple Photosynthetic Bacterium Phaeospirillum molischianum DSM120, a Particularly Versatile Bacterium.</title>
        <authorList>
            <person name="Duquesne K."/>
            <person name="Prima V."/>
            <person name="Ji B."/>
            <person name="Rouy Z."/>
            <person name="Medigue C."/>
            <person name="Talla E."/>
            <person name="Sturgis J.N."/>
        </authorList>
    </citation>
    <scope>NUCLEOTIDE SEQUENCE [LARGE SCALE GENOMIC DNA]</scope>
    <source>
        <strain evidence="5">DSM120</strain>
    </source>
</reference>
<comment type="caution">
    <text evidence="4">The sequence shown here is derived from an EMBL/GenBank/DDBJ whole genome shotgun (WGS) entry which is preliminary data.</text>
</comment>
<dbReference type="InterPro" id="IPR011006">
    <property type="entry name" value="CheY-like_superfamily"/>
</dbReference>
<dbReference type="PANTHER" id="PTHR44591">
    <property type="entry name" value="STRESS RESPONSE REGULATOR PROTEIN 1"/>
    <property type="match status" value="1"/>
</dbReference>
<gene>
    <name evidence="4" type="ORF">PHAMO_380023</name>
</gene>
<dbReference type="Proteomes" id="UP000004169">
    <property type="component" value="Unassembled WGS sequence"/>
</dbReference>
<dbReference type="RefSeq" id="WP_002730035.1">
    <property type="nucleotide sequence ID" value="NZ_CAHP01000032.1"/>
</dbReference>
<dbReference type="PROSITE" id="PS50110">
    <property type="entry name" value="RESPONSE_REGULATORY"/>
    <property type="match status" value="1"/>
</dbReference>
<dbReference type="PANTHER" id="PTHR44591:SF3">
    <property type="entry name" value="RESPONSE REGULATORY DOMAIN-CONTAINING PROTEIN"/>
    <property type="match status" value="1"/>
</dbReference>
<protein>
    <submittedName>
        <fullName evidence="4">Putative two-component response transcriptional regulator (CheY family)</fullName>
    </submittedName>
</protein>
<organism evidence="4 5">
    <name type="scientific">Magnetospirillum molischianum DSM 120</name>
    <dbReference type="NCBI Taxonomy" id="1150626"/>
    <lineage>
        <taxon>Bacteria</taxon>
        <taxon>Pseudomonadati</taxon>
        <taxon>Pseudomonadota</taxon>
        <taxon>Alphaproteobacteria</taxon>
        <taxon>Rhodospirillales</taxon>
        <taxon>Rhodospirillaceae</taxon>
        <taxon>Magnetospirillum</taxon>
    </lineage>
</organism>
<dbReference type="eggNOG" id="COG0784">
    <property type="taxonomic scope" value="Bacteria"/>
</dbReference>
<evidence type="ECO:0000256" key="2">
    <source>
        <dbReference type="PROSITE-ProRule" id="PRU00169"/>
    </source>
</evidence>
<evidence type="ECO:0000259" key="3">
    <source>
        <dbReference type="PROSITE" id="PS50110"/>
    </source>
</evidence>